<evidence type="ECO:0000313" key="1">
    <source>
        <dbReference type="EMBL" id="ODM90858.1"/>
    </source>
</evidence>
<organism evidence="1 2">
    <name type="scientific">Orchesella cincta</name>
    <name type="common">Springtail</name>
    <name type="synonym">Podura cincta</name>
    <dbReference type="NCBI Taxonomy" id="48709"/>
    <lineage>
        <taxon>Eukaryota</taxon>
        <taxon>Metazoa</taxon>
        <taxon>Ecdysozoa</taxon>
        <taxon>Arthropoda</taxon>
        <taxon>Hexapoda</taxon>
        <taxon>Collembola</taxon>
        <taxon>Entomobryomorpha</taxon>
        <taxon>Entomobryoidea</taxon>
        <taxon>Orchesellidae</taxon>
        <taxon>Orchesellinae</taxon>
        <taxon>Orchesella</taxon>
    </lineage>
</organism>
<dbReference type="EMBL" id="LJIJ01001766">
    <property type="protein sequence ID" value="ODM90858.1"/>
    <property type="molecule type" value="Genomic_DNA"/>
</dbReference>
<proteinExistence type="predicted"/>
<keyword evidence="2" id="KW-1185">Reference proteome</keyword>
<name>A0A1D2MCY3_ORCCI</name>
<gene>
    <name evidence="1" type="ORF">Ocin01_15822</name>
</gene>
<dbReference type="AlphaFoldDB" id="A0A1D2MCY3"/>
<evidence type="ECO:0000313" key="2">
    <source>
        <dbReference type="Proteomes" id="UP000094527"/>
    </source>
</evidence>
<accession>A0A1D2MCY3</accession>
<sequence>FDEIQIDEEFKFRIDDDTELCAIAGYFSVTFRGVKLQLCCPLVLKTLRLIGNKPFSFFQNESAVPEVKRCHVDSSHIPTLRNPRWLMVEITLDGVTHKYEFN</sequence>
<dbReference type="Proteomes" id="UP000094527">
    <property type="component" value="Unassembled WGS sequence"/>
</dbReference>
<feature type="non-terminal residue" evidence="1">
    <location>
        <position position="1"/>
    </location>
</feature>
<reference evidence="1 2" key="1">
    <citation type="journal article" date="2016" name="Genome Biol. Evol.">
        <title>Gene Family Evolution Reflects Adaptation to Soil Environmental Stressors in the Genome of the Collembolan Orchesella cincta.</title>
        <authorList>
            <person name="Faddeeva-Vakhrusheva A."/>
            <person name="Derks M.F."/>
            <person name="Anvar S.Y."/>
            <person name="Agamennone V."/>
            <person name="Suring W."/>
            <person name="Smit S."/>
            <person name="van Straalen N.M."/>
            <person name="Roelofs D."/>
        </authorList>
    </citation>
    <scope>NUCLEOTIDE SEQUENCE [LARGE SCALE GENOMIC DNA]</scope>
    <source>
        <tissue evidence="1">Mixed pool</tissue>
    </source>
</reference>
<comment type="caution">
    <text evidence="1">The sequence shown here is derived from an EMBL/GenBank/DDBJ whole genome shotgun (WGS) entry which is preliminary data.</text>
</comment>
<protein>
    <submittedName>
        <fullName evidence="1">Uncharacterized protein</fullName>
    </submittedName>
</protein>